<dbReference type="AlphaFoldDB" id="A0A0N4TPV0"/>
<organism evidence="7">
    <name type="scientific">Brugia pahangi</name>
    <name type="common">Filarial nematode worm</name>
    <dbReference type="NCBI Taxonomy" id="6280"/>
    <lineage>
        <taxon>Eukaryota</taxon>
        <taxon>Metazoa</taxon>
        <taxon>Ecdysozoa</taxon>
        <taxon>Nematoda</taxon>
        <taxon>Chromadorea</taxon>
        <taxon>Rhabditida</taxon>
        <taxon>Spirurina</taxon>
        <taxon>Spiruromorpha</taxon>
        <taxon>Filarioidea</taxon>
        <taxon>Onchocercidae</taxon>
        <taxon>Brugia</taxon>
    </lineage>
</organism>
<dbReference type="STRING" id="6280.A0A0N4TPV0"/>
<dbReference type="Gene3D" id="3.10.110.10">
    <property type="entry name" value="Ubiquitin Conjugating Enzyme"/>
    <property type="match status" value="1"/>
</dbReference>
<sequence length="443" mass="51760">MLKAAILLMLHSAYAKVHNYETGDNSTVKGCSSHCSFHDGNLTCLNGSLEFYEHLLLAQMKHFVAVQMHIDQWYKWHKRGHRNYTEIKKEIITKLSTYLEPEDVVDEGTIATVIDVLIDTVEKGTEMVEEKEEKIPRFTCPLPCEYRYDIWRNVFIASMVLNLLLVITIIPFIVSLIRSDVPEQLMDDRNETCRQLLLDELDFLKAMYTVDELEINEPQNPTQNGQITQLTLHQQIDNISYEVVIHLSSEYPIILKPSAFVRCSLINCDLLNQELRYFIDQETLGIPLTLTIMQWISDNISRFKEIIGNETIQLVNDMKTTNSTTIYARFWIYSHHIQSKIKRRMIKDTASLYQLDGFFCSGKPGVIILEGFRADCNKFWEQIRVLNWQRIVLRYCEEQTDPSFFRLGKFREIQFPHARYLTELKKILTEAGLGYGFQLLFNL</sequence>
<dbReference type="Pfam" id="PF06544">
    <property type="entry name" value="Prp3_C"/>
    <property type="match status" value="1"/>
</dbReference>
<accession>A0A0N4TPV0</accession>
<gene>
    <name evidence="5" type="ORF">BPAG_LOCUS10553</name>
</gene>
<dbReference type="PANTHER" id="PTHR15955:SF8">
    <property type="entry name" value="RWD DOMAIN-CONTAINING PROTEIN 2B-RELATED"/>
    <property type="match status" value="1"/>
</dbReference>
<dbReference type="WBParaSite" id="BPAG_0001059101-mRNA-1">
    <property type="protein sequence ID" value="BPAG_0001059101-mRNA-1"/>
    <property type="gene ID" value="BPAG_0001059101"/>
</dbReference>
<dbReference type="Proteomes" id="UP000278627">
    <property type="component" value="Unassembled WGS sequence"/>
</dbReference>
<feature type="signal peptide" evidence="2">
    <location>
        <begin position="1"/>
        <end position="15"/>
    </location>
</feature>
<dbReference type="InterPro" id="IPR016135">
    <property type="entry name" value="UBQ-conjugating_enzyme/RWD"/>
</dbReference>
<evidence type="ECO:0000313" key="7">
    <source>
        <dbReference type="WBParaSite" id="BPAG_0001059101-mRNA-1"/>
    </source>
</evidence>
<evidence type="ECO:0000256" key="1">
    <source>
        <dbReference type="SAM" id="Phobius"/>
    </source>
</evidence>
<feature type="chain" id="PRO_5043122190" evidence="2">
    <location>
        <begin position="16"/>
        <end position="443"/>
    </location>
</feature>
<protein>
    <submittedName>
        <fullName evidence="7">DUF1115 domain-containing protein</fullName>
    </submittedName>
</protein>
<feature type="domain" description="Small nuclear ribonucleoprotein Prp3 C-terminal" evidence="4">
    <location>
        <begin position="331"/>
        <end position="392"/>
    </location>
</feature>
<name>A0A0N4TPV0_BRUPA</name>
<dbReference type="InterPro" id="IPR006575">
    <property type="entry name" value="RWD_dom"/>
</dbReference>
<reference evidence="7" key="1">
    <citation type="submission" date="2017-02" db="UniProtKB">
        <authorList>
            <consortium name="WormBaseParasite"/>
        </authorList>
    </citation>
    <scope>IDENTIFICATION</scope>
</reference>
<keyword evidence="6" id="KW-1185">Reference proteome</keyword>
<evidence type="ECO:0000313" key="5">
    <source>
        <dbReference type="EMBL" id="VDN91739.1"/>
    </source>
</evidence>
<dbReference type="EMBL" id="UZAD01013191">
    <property type="protein sequence ID" value="VDN91739.1"/>
    <property type="molecule type" value="Genomic_DNA"/>
</dbReference>
<dbReference type="SUPFAM" id="SSF54495">
    <property type="entry name" value="UBC-like"/>
    <property type="match status" value="1"/>
</dbReference>
<evidence type="ECO:0000256" key="2">
    <source>
        <dbReference type="SAM" id="SignalP"/>
    </source>
</evidence>
<proteinExistence type="predicted"/>
<dbReference type="CDD" id="cd24163">
    <property type="entry name" value="RWDD2_C"/>
    <property type="match status" value="1"/>
</dbReference>
<dbReference type="InterPro" id="IPR059181">
    <property type="entry name" value="RWDD2A-B_C"/>
</dbReference>
<feature type="domain" description="RWD" evidence="3">
    <location>
        <begin position="197"/>
        <end position="300"/>
    </location>
</feature>
<feature type="transmembrane region" description="Helical" evidence="1">
    <location>
        <begin position="154"/>
        <end position="177"/>
    </location>
</feature>
<keyword evidence="1" id="KW-0472">Membrane</keyword>
<dbReference type="InterPro" id="IPR010541">
    <property type="entry name" value="Prp3_C"/>
</dbReference>
<dbReference type="Pfam" id="PF05773">
    <property type="entry name" value="RWD"/>
    <property type="match status" value="1"/>
</dbReference>
<dbReference type="PANTHER" id="PTHR15955">
    <property type="entry name" value="RWD DOMAIN CONTAINING PROTEIN 2"/>
    <property type="match status" value="1"/>
</dbReference>
<keyword evidence="1" id="KW-0812">Transmembrane</keyword>
<evidence type="ECO:0000259" key="4">
    <source>
        <dbReference type="Pfam" id="PF06544"/>
    </source>
</evidence>
<evidence type="ECO:0000259" key="3">
    <source>
        <dbReference type="Pfam" id="PF05773"/>
    </source>
</evidence>
<reference evidence="5 6" key="2">
    <citation type="submission" date="2018-11" db="EMBL/GenBank/DDBJ databases">
        <authorList>
            <consortium name="Pathogen Informatics"/>
        </authorList>
    </citation>
    <scope>NUCLEOTIDE SEQUENCE [LARGE SCALE GENOMIC DNA]</scope>
</reference>
<keyword evidence="2" id="KW-0732">Signal</keyword>
<evidence type="ECO:0000313" key="6">
    <source>
        <dbReference type="Proteomes" id="UP000278627"/>
    </source>
</evidence>
<keyword evidence="1" id="KW-1133">Transmembrane helix</keyword>
<dbReference type="InterPro" id="IPR017359">
    <property type="entry name" value="Phi-like"/>
</dbReference>